<dbReference type="SUPFAM" id="SSF56935">
    <property type="entry name" value="Porins"/>
    <property type="match status" value="1"/>
</dbReference>
<comment type="caution">
    <text evidence="1">The sequence shown here is derived from an EMBL/GenBank/DDBJ whole genome shotgun (WGS) entry which is preliminary data.</text>
</comment>
<reference evidence="1" key="1">
    <citation type="submission" date="2021-03" db="EMBL/GenBank/DDBJ databases">
        <title>Comparative genomics and phylogenomic investigation of the class Geoglossomycetes provide insights into ecological specialization and systematics.</title>
        <authorList>
            <person name="Melie T."/>
            <person name="Pirro S."/>
            <person name="Miller A.N."/>
            <person name="Quandt A."/>
        </authorList>
    </citation>
    <scope>NUCLEOTIDE SEQUENCE</scope>
    <source>
        <strain evidence="1">CAQ_001_2017</strain>
    </source>
</reference>
<dbReference type="Proteomes" id="UP000750711">
    <property type="component" value="Unassembled WGS sequence"/>
</dbReference>
<accession>A0A9P8IJ47</accession>
<proteinExistence type="predicted"/>
<evidence type="ECO:0000313" key="2">
    <source>
        <dbReference type="Proteomes" id="UP000750711"/>
    </source>
</evidence>
<evidence type="ECO:0000313" key="1">
    <source>
        <dbReference type="EMBL" id="KAH0548520.1"/>
    </source>
</evidence>
<organism evidence="1 2">
    <name type="scientific">Trichoglossum hirsutum</name>
    <dbReference type="NCBI Taxonomy" id="265104"/>
    <lineage>
        <taxon>Eukaryota</taxon>
        <taxon>Fungi</taxon>
        <taxon>Dikarya</taxon>
        <taxon>Ascomycota</taxon>
        <taxon>Pezizomycotina</taxon>
        <taxon>Geoglossomycetes</taxon>
        <taxon>Geoglossales</taxon>
        <taxon>Geoglossaceae</taxon>
        <taxon>Trichoglossum</taxon>
    </lineage>
</organism>
<keyword evidence="2" id="KW-1185">Reference proteome</keyword>
<name>A0A9P8IJ47_9PEZI</name>
<dbReference type="EMBL" id="JAGHQM010002581">
    <property type="protein sequence ID" value="KAH0548520.1"/>
    <property type="molecule type" value="Genomic_DNA"/>
</dbReference>
<sequence length="656" mass="72734">MIEEIVYQEKIAPVVETAERAARAPDWDFISRTITEEVDSIYARRVIPKGKIKWYEFSKEWEKYSTAIIENVMECNLLAIVANKHTGEMLNSFAYEIFLHSNDSLKLVTANSWITATLSSMTGSSPSRRAAYEDTQAELLYKMGRKDEAITIETIALELADVAFLRKEIKEVLDKMESGKPTGIPKAGHDTLPAKFDSLKAAIVTATFRPRAKGDTLEYNTEHVQMRPNAEVEELLRRLPGLHVDPDGAITYNGEKIQRLLVDGEDILGDDLTLVTRTFDAGKIARVQILNRKSDRARFTGMDDGSRVKTLNLVMKESAKNGYFGKAEVGGSAHGYYNAAAALAGLRDKEQVTVLGMSSNTGQLGFSSNGGTSPGIRFLRTLPDPLGASAGAGIPRFTAAALHYANRWNSSEDHLVVNYQYGHLWTNPISSTQLAENQPGTIYYQNQQSQSINQQDQHLIRITYDWALSSKSAIEINVSNGFFQYQNRYKAASISQFNDTLANSGARSIQDNSGKHSVNGQLDWRIQLGRKSGRMLSINSGLQSSNFATNGYLYSLSHYFQQGGIPQSVDTVDQRKRILGQNDVVTGGVTYTQPLFSGVTLGINYGLSVSYDNPVQSTYNRGSGKYDRLVDSLSISWIELLIRLLVNDLIPGRLKL</sequence>
<gene>
    <name evidence="1" type="ORF">GP486_007936</name>
</gene>
<protein>
    <submittedName>
        <fullName evidence="1">Uncharacterized protein</fullName>
    </submittedName>
</protein>
<dbReference type="AlphaFoldDB" id="A0A9P8IJ47"/>